<name>A0ABD1SKZ0_9LAMI</name>
<accession>A0ABD1SKZ0</accession>
<organism evidence="2 3">
    <name type="scientific">Forsythia ovata</name>
    <dbReference type="NCBI Taxonomy" id="205694"/>
    <lineage>
        <taxon>Eukaryota</taxon>
        <taxon>Viridiplantae</taxon>
        <taxon>Streptophyta</taxon>
        <taxon>Embryophyta</taxon>
        <taxon>Tracheophyta</taxon>
        <taxon>Spermatophyta</taxon>
        <taxon>Magnoliopsida</taxon>
        <taxon>eudicotyledons</taxon>
        <taxon>Gunneridae</taxon>
        <taxon>Pentapetalae</taxon>
        <taxon>asterids</taxon>
        <taxon>lamiids</taxon>
        <taxon>Lamiales</taxon>
        <taxon>Oleaceae</taxon>
        <taxon>Forsythieae</taxon>
        <taxon>Forsythia</taxon>
    </lineage>
</organism>
<sequence length="109" mass="12262">MICIAEVSLSAIIIITESLSDIEVIQHETFAGLFSSLNHVSSTPNSSSHPAQVNPFMVKFVLSLRHSIEHISTLRNSPVAYNHQHYKKHPAAHHFKSSSYTKNENSNWH</sequence>
<gene>
    <name evidence="2" type="ORF">Fot_35243</name>
</gene>
<feature type="region of interest" description="Disordered" evidence="1">
    <location>
        <begin position="90"/>
        <end position="109"/>
    </location>
</feature>
<feature type="compositionally biased region" description="Polar residues" evidence="1">
    <location>
        <begin position="97"/>
        <end position="109"/>
    </location>
</feature>
<keyword evidence="3" id="KW-1185">Reference proteome</keyword>
<comment type="caution">
    <text evidence="2">The sequence shown here is derived from an EMBL/GenBank/DDBJ whole genome shotgun (WGS) entry which is preliminary data.</text>
</comment>
<evidence type="ECO:0000313" key="3">
    <source>
        <dbReference type="Proteomes" id="UP001604277"/>
    </source>
</evidence>
<evidence type="ECO:0000313" key="2">
    <source>
        <dbReference type="EMBL" id="KAL2501395.1"/>
    </source>
</evidence>
<dbReference type="AlphaFoldDB" id="A0ABD1SKZ0"/>
<dbReference type="Proteomes" id="UP001604277">
    <property type="component" value="Unassembled WGS sequence"/>
</dbReference>
<reference evidence="3" key="1">
    <citation type="submission" date="2024-07" db="EMBL/GenBank/DDBJ databases">
        <title>Two chromosome-level genome assemblies of Korean endemic species Abeliophyllum distichum and Forsythia ovata (Oleaceae).</title>
        <authorList>
            <person name="Jang H."/>
        </authorList>
    </citation>
    <scope>NUCLEOTIDE SEQUENCE [LARGE SCALE GENOMIC DNA]</scope>
</reference>
<proteinExistence type="predicted"/>
<evidence type="ECO:0000256" key="1">
    <source>
        <dbReference type="SAM" id="MobiDB-lite"/>
    </source>
</evidence>
<protein>
    <submittedName>
        <fullName evidence="2">Uncharacterized protein</fullName>
    </submittedName>
</protein>
<dbReference type="EMBL" id="JBFOLJ010000010">
    <property type="protein sequence ID" value="KAL2501395.1"/>
    <property type="molecule type" value="Genomic_DNA"/>
</dbReference>